<keyword evidence="1" id="KW-0433">Leucine-rich repeat</keyword>
<feature type="region of interest" description="Disordered" evidence="3">
    <location>
        <begin position="551"/>
        <end position="642"/>
    </location>
</feature>
<name>A0A074ZQ82_AURSE</name>
<evidence type="ECO:0000313" key="5">
    <source>
        <dbReference type="EMBL" id="KER00462.1"/>
    </source>
</evidence>
<dbReference type="RefSeq" id="XP_013348887.1">
    <property type="nucleotide sequence ID" value="XM_013493433.1"/>
</dbReference>
<dbReference type="PANTHER" id="PTHR48051">
    <property type="match status" value="1"/>
</dbReference>
<dbReference type="InterPro" id="IPR032675">
    <property type="entry name" value="LRR_dom_sf"/>
</dbReference>
<evidence type="ECO:0000259" key="4">
    <source>
        <dbReference type="Pfam" id="PF23598"/>
    </source>
</evidence>
<organism evidence="5 6">
    <name type="scientific">Aureobasidium subglaciale (strain EXF-2481)</name>
    <name type="common">Aureobasidium pullulans var. subglaciale</name>
    <dbReference type="NCBI Taxonomy" id="1043005"/>
    <lineage>
        <taxon>Eukaryota</taxon>
        <taxon>Fungi</taxon>
        <taxon>Dikarya</taxon>
        <taxon>Ascomycota</taxon>
        <taxon>Pezizomycotina</taxon>
        <taxon>Dothideomycetes</taxon>
        <taxon>Dothideomycetidae</taxon>
        <taxon>Dothideales</taxon>
        <taxon>Saccotheciaceae</taxon>
        <taxon>Aureobasidium</taxon>
    </lineage>
</organism>
<feature type="region of interest" description="Disordered" evidence="3">
    <location>
        <begin position="227"/>
        <end position="390"/>
    </location>
</feature>
<dbReference type="PROSITE" id="PS51450">
    <property type="entry name" value="LRR"/>
    <property type="match status" value="1"/>
</dbReference>
<protein>
    <recommendedName>
        <fullName evidence="4">Disease resistance R13L4/SHOC-2-like LRR domain-containing protein</fullName>
    </recommendedName>
</protein>
<keyword evidence="6" id="KW-1185">Reference proteome</keyword>
<dbReference type="Proteomes" id="UP000030641">
    <property type="component" value="Unassembled WGS sequence"/>
</dbReference>
<dbReference type="SUPFAM" id="SSF52058">
    <property type="entry name" value="L domain-like"/>
    <property type="match status" value="1"/>
</dbReference>
<dbReference type="PANTHER" id="PTHR48051:SF46">
    <property type="entry name" value="LEUCINE RICH REPEAT-CONTAINING DOMAIN PROTEIN"/>
    <property type="match status" value="1"/>
</dbReference>
<reference evidence="5 6" key="1">
    <citation type="journal article" date="2014" name="BMC Genomics">
        <title>Genome sequencing of four Aureobasidium pullulans varieties: biotechnological potential, stress tolerance, and description of new species.</title>
        <authorList>
            <person name="Gostin Ar C."/>
            <person name="Ohm R.A."/>
            <person name="Kogej T."/>
            <person name="Sonjak S."/>
            <person name="Turk M."/>
            <person name="Zajc J."/>
            <person name="Zalar P."/>
            <person name="Grube M."/>
            <person name="Sun H."/>
            <person name="Han J."/>
            <person name="Sharma A."/>
            <person name="Chiniquy J."/>
            <person name="Ngan C.Y."/>
            <person name="Lipzen A."/>
            <person name="Barry K."/>
            <person name="Grigoriev I.V."/>
            <person name="Gunde-Cimerman N."/>
        </authorList>
    </citation>
    <scope>NUCLEOTIDE SEQUENCE [LARGE SCALE GENOMIC DNA]</scope>
    <source>
        <strain evidence="5 6">EXF-2481</strain>
    </source>
</reference>
<gene>
    <name evidence="5" type="ORF">AUEXF2481DRAFT_392</name>
</gene>
<dbReference type="EMBL" id="KL584749">
    <property type="protein sequence ID" value="KER00462.1"/>
    <property type="molecule type" value="Genomic_DNA"/>
</dbReference>
<proteinExistence type="predicted"/>
<dbReference type="InterPro" id="IPR019487">
    <property type="entry name" value="RAM_signalling_pathway_SOG2"/>
</dbReference>
<dbReference type="InterPro" id="IPR003591">
    <property type="entry name" value="Leu-rich_rpt_typical-subtyp"/>
</dbReference>
<dbReference type="InterPro" id="IPR055414">
    <property type="entry name" value="LRR_R13L4/SHOC2-like"/>
</dbReference>
<dbReference type="InterPro" id="IPR050216">
    <property type="entry name" value="LRR_domain-containing"/>
</dbReference>
<dbReference type="OrthoDB" id="1394818at2759"/>
<feature type="compositionally biased region" description="Low complexity" evidence="3">
    <location>
        <begin position="342"/>
        <end position="354"/>
    </location>
</feature>
<evidence type="ECO:0000256" key="2">
    <source>
        <dbReference type="ARBA" id="ARBA00022737"/>
    </source>
</evidence>
<dbReference type="SMART" id="SM00369">
    <property type="entry name" value="LRR_TYP"/>
    <property type="match status" value="3"/>
</dbReference>
<feature type="compositionally biased region" description="Low complexity" evidence="3">
    <location>
        <begin position="603"/>
        <end position="614"/>
    </location>
</feature>
<dbReference type="HOGENOM" id="CLU_005610_1_0_1"/>
<feature type="compositionally biased region" description="Polar residues" evidence="3">
    <location>
        <begin position="615"/>
        <end position="628"/>
    </location>
</feature>
<keyword evidence="2" id="KW-0677">Repeat</keyword>
<dbReference type="Gene3D" id="3.80.10.10">
    <property type="entry name" value="Ribonuclease Inhibitor"/>
    <property type="match status" value="1"/>
</dbReference>
<feature type="domain" description="Disease resistance R13L4/SHOC-2-like LRR" evidence="4">
    <location>
        <begin position="101"/>
        <end position="178"/>
    </location>
</feature>
<feature type="region of interest" description="Disordered" evidence="3">
    <location>
        <begin position="837"/>
        <end position="858"/>
    </location>
</feature>
<accession>A0A074ZQ82</accession>
<dbReference type="OMA" id="NVHRACQ"/>
<dbReference type="InParanoid" id="A0A074ZQ82"/>
<evidence type="ECO:0000256" key="1">
    <source>
        <dbReference type="ARBA" id="ARBA00022614"/>
    </source>
</evidence>
<evidence type="ECO:0000256" key="3">
    <source>
        <dbReference type="SAM" id="MobiDB-lite"/>
    </source>
</evidence>
<feature type="compositionally biased region" description="Polar residues" evidence="3">
    <location>
        <begin position="585"/>
        <end position="594"/>
    </location>
</feature>
<dbReference type="Pfam" id="PF10428">
    <property type="entry name" value="SOG2"/>
    <property type="match status" value="2"/>
</dbReference>
<feature type="compositionally biased region" description="Polar residues" evidence="3">
    <location>
        <begin position="362"/>
        <end position="380"/>
    </location>
</feature>
<dbReference type="STRING" id="1043005.A0A074ZQ82"/>
<dbReference type="AlphaFoldDB" id="A0A074ZQ82"/>
<dbReference type="GO" id="GO:0005737">
    <property type="term" value="C:cytoplasm"/>
    <property type="evidence" value="ECO:0007669"/>
    <property type="project" value="TreeGrafter"/>
</dbReference>
<dbReference type="GeneID" id="25366316"/>
<dbReference type="InterPro" id="IPR001611">
    <property type="entry name" value="Leu-rich_rpt"/>
</dbReference>
<feature type="compositionally biased region" description="Polar residues" evidence="3">
    <location>
        <begin position="559"/>
        <end position="568"/>
    </location>
</feature>
<dbReference type="Pfam" id="PF23598">
    <property type="entry name" value="LRR_14"/>
    <property type="match status" value="1"/>
</dbReference>
<sequence length="858" mass="93501">MASNRGEASSMKQPANTEDLMALAKSALAETEEKQLAALDGGAQLPFGYGSQPGDTLDLSDKGVRVLPTELINLIRDRVERLSLGHNRLTEIPADLIFCSNLLYLNLRHNKLNAFPEPVFHLRKLQILDLSHNNIASVPDDVGLMYSLMFLAIESNQIKRLPLCMGEMSRLQKLKVGSKSMEFPPPEVFVPNPLGTSPGGPPVEEARQICSQVKLFLREYKQREILGRETPDLSETSLETPRPPKRSISGRFPVRPSMSGIDGLDNLRSGDGHGHGLKPPPPIPQRSRARDSLINPPIGRRFDRPGIGPLAAEGENGRSRSETVSSTGTRSKRLGYVPRKISGSSTTTVTDTGTLKAHHYRGTSSLSLAGHSGNESSSGAVSPMEPSNRMPVARRRLSSLPEDRRVSRPTSMTVKLATRIVFALFQLNGPIGDAVRIIKSGTPRKTTMERVFFEASANLEELDRRLSQVSAGTGESRASENDPWIQAIRRKCAHVLHSYAALAAELRLHARKIALRGEGMYIRSLMLHIYGALLEIRNTLTFQATEVKVPSRSGRGSVATISRSSTPTQPKPIAPKKRLRGATILQPSRLTTPGTAPPPVPLSTSRTNTMTSMSAVTPRSGESFSSASGLPRSGALQPPVEESEEQRQFESIFLKLQHACDLAAQTLPSCRVDFYSRKESAKRSMQATISRLWTIALSKCDVAIHALESMSNRLSKVKLKDPNLRTQRDFWQLCDKFVRTWLDLALEIKNIGGQGYDTDSVKVIMRPVQKAVKEVSIAVNGSQLYQAALRSNSVSGYVTPVPATPLSAALGPAALATVPLTPSSTVLPSEYIASGLQSAAERQSDAPSLRSYPRGRGA</sequence>
<evidence type="ECO:0000313" key="6">
    <source>
        <dbReference type="Proteomes" id="UP000030641"/>
    </source>
</evidence>